<dbReference type="PANTHER" id="PTHR30419">
    <property type="entry name" value="HTH-TYPE TRANSCRIPTIONAL REGULATOR YBHD"/>
    <property type="match status" value="1"/>
</dbReference>
<sequence length="292" mass="32603">MMTISQLQVLATAIDTGSFTKAAHTLHMTQPAVSHAILSLEAELGVTILLRDRKKGLILTDVGERILFHIKEVLNHVDKIEQEVAAEKGFEVGTIRIGSFSSASKFLTKIIKIFQQKYPSLKIVIYEGTLDEIETWLSTRVIDVGFITLPRKEMDVIPIATDKMVVVLSKTHPLSDKEFIHINDLDNKPIILCGGGFELPIISIFKKSKVKLKAEFTVSHINTMLEMIQEGLGIAIVHKLTIVHLPDDLCIKNLEPKYSREIALAVPSIKKASISVKLLIDEMQNLVETFDE</sequence>
<keyword evidence="2" id="KW-0805">Transcription regulation</keyword>
<dbReference type="InterPro" id="IPR000847">
    <property type="entry name" value="LysR_HTH_N"/>
</dbReference>
<feature type="domain" description="HTH lysR-type" evidence="5">
    <location>
        <begin position="2"/>
        <end position="60"/>
    </location>
</feature>
<dbReference type="GO" id="GO:0003700">
    <property type="term" value="F:DNA-binding transcription factor activity"/>
    <property type="evidence" value="ECO:0007669"/>
    <property type="project" value="InterPro"/>
</dbReference>
<dbReference type="Gene3D" id="3.40.190.290">
    <property type="match status" value="1"/>
</dbReference>
<reference evidence="6 7" key="1">
    <citation type="submission" date="2016-10" db="EMBL/GenBank/DDBJ databases">
        <authorList>
            <person name="Varghese N."/>
            <person name="Submissions S."/>
        </authorList>
    </citation>
    <scope>NUCLEOTIDE SEQUENCE [LARGE SCALE GENOMIC DNA]</scope>
    <source>
        <strain evidence="6 7">TC-13</strain>
    </source>
</reference>
<keyword evidence="4" id="KW-0804">Transcription</keyword>
<evidence type="ECO:0000256" key="3">
    <source>
        <dbReference type="ARBA" id="ARBA00023125"/>
    </source>
</evidence>
<dbReference type="Pfam" id="PF03466">
    <property type="entry name" value="LysR_substrate"/>
    <property type="match status" value="1"/>
</dbReference>
<dbReference type="SUPFAM" id="SSF46785">
    <property type="entry name" value="Winged helix' DNA-binding domain"/>
    <property type="match status" value="1"/>
</dbReference>
<dbReference type="Gene3D" id="1.10.10.10">
    <property type="entry name" value="Winged helix-like DNA-binding domain superfamily/Winged helix DNA-binding domain"/>
    <property type="match status" value="1"/>
</dbReference>
<dbReference type="PROSITE" id="PS50931">
    <property type="entry name" value="HTH_LYSR"/>
    <property type="match status" value="1"/>
</dbReference>
<evidence type="ECO:0000313" key="7">
    <source>
        <dbReference type="Proteomes" id="UP000199410"/>
    </source>
</evidence>
<dbReference type="Proteomes" id="UP000199410">
    <property type="component" value="Unassembled WGS sequence"/>
</dbReference>
<dbReference type="InterPro" id="IPR036388">
    <property type="entry name" value="WH-like_DNA-bd_sf"/>
</dbReference>
<dbReference type="InterPro" id="IPR050950">
    <property type="entry name" value="HTH-type_LysR_regulators"/>
</dbReference>
<dbReference type="AlphaFoldDB" id="A0A1H9AKI4"/>
<accession>A0A1H9AKI4</accession>
<dbReference type="FunFam" id="1.10.10.10:FF:000455">
    <property type="entry name" value="LysR family transcriptional regulator"/>
    <property type="match status" value="1"/>
</dbReference>
<dbReference type="GO" id="GO:0003677">
    <property type="term" value="F:DNA binding"/>
    <property type="evidence" value="ECO:0007669"/>
    <property type="project" value="UniProtKB-KW"/>
</dbReference>
<keyword evidence="3 6" id="KW-0238">DNA-binding</keyword>
<evidence type="ECO:0000256" key="2">
    <source>
        <dbReference type="ARBA" id="ARBA00023015"/>
    </source>
</evidence>
<dbReference type="Pfam" id="PF00126">
    <property type="entry name" value="HTH_1"/>
    <property type="match status" value="1"/>
</dbReference>
<dbReference type="InterPro" id="IPR036390">
    <property type="entry name" value="WH_DNA-bd_sf"/>
</dbReference>
<comment type="caution">
    <text evidence="6">The sequence shown here is derived from an EMBL/GenBank/DDBJ whole genome shotgun (WGS) entry which is preliminary data.</text>
</comment>
<proteinExistence type="inferred from homology"/>
<dbReference type="GO" id="GO:0005829">
    <property type="term" value="C:cytosol"/>
    <property type="evidence" value="ECO:0007669"/>
    <property type="project" value="TreeGrafter"/>
</dbReference>
<dbReference type="EMBL" id="FOEL01000002">
    <property type="protein sequence ID" value="SEP77021.1"/>
    <property type="molecule type" value="Genomic_DNA"/>
</dbReference>
<name>A0A1H9AKI4_9BACI</name>
<dbReference type="PANTHER" id="PTHR30419:SF24">
    <property type="entry name" value="HTH-TYPE TRANSCRIPTIONAL REGULATOR CZCR"/>
    <property type="match status" value="1"/>
</dbReference>
<gene>
    <name evidence="6" type="ORF">SAMN02787113_00530</name>
</gene>
<dbReference type="PRINTS" id="PR00039">
    <property type="entry name" value="HTHLYSR"/>
</dbReference>
<dbReference type="InterPro" id="IPR005119">
    <property type="entry name" value="LysR_subst-bd"/>
</dbReference>
<dbReference type="SUPFAM" id="SSF53850">
    <property type="entry name" value="Periplasmic binding protein-like II"/>
    <property type="match status" value="1"/>
</dbReference>
<evidence type="ECO:0000256" key="4">
    <source>
        <dbReference type="ARBA" id="ARBA00023163"/>
    </source>
</evidence>
<evidence type="ECO:0000256" key="1">
    <source>
        <dbReference type="ARBA" id="ARBA00009437"/>
    </source>
</evidence>
<evidence type="ECO:0000313" key="6">
    <source>
        <dbReference type="EMBL" id="SEP77021.1"/>
    </source>
</evidence>
<protein>
    <submittedName>
        <fullName evidence="6">DNA-binding transcriptional regulator, LysR family</fullName>
    </submittedName>
</protein>
<evidence type="ECO:0000259" key="5">
    <source>
        <dbReference type="PROSITE" id="PS50931"/>
    </source>
</evidence>
<dbReference type="CDD" id="cd05466">
    <property type="entry name" value="PBP2_LTTR_substrate"/>
    <property type="match status" value="1"/>
</dbReference>
<organism evidence="6 7">
    <name type="scientific">Lysinibacillus fusiformis</name>
    <dbReference type="NCBI Taxonomy" id="28031"/>
    <lineage>
        <taxon>Bacteria</taxon>
        <taxon>Bacillati</taxon>
        <taxon>Bacillota</taxon>
        <taxon>Bacilli</taxon>
        <taxon>Bacillales</taxon>
        <taxon>Bacillaceae</taxon>
        <taxon>Lysinibacillus</taxon>
    </lineage>
</organism>
<comment type="similarity">
    <text evidence="1">Belongs to the LysR transcriptional regulatory family.</text>
</comment>